<dbReference type="InterPro" id="IPR016040">
    <property type="entry name" value="NAD(P)-bd_dom"/>
</dbReference>
<evidence type="ECO:0000259" key="1">
    <source>
        <dbReference type="Pfam" id="PF13460"/>
    </source>
</evidence>
<comment type="caution">
    <text evidence="2">The sequence shown here is derived from an EMBL/GenBank/DDBJ whole genome shotgun (WGS) entry which is preliminary data.</text>
</comment>
<name>A0ABT3IKN9_9BACT</name>
<evidence type="ECO:0000313" key="3">
    <source>
        <dbReference type="Proteomes" id="UP001207742"/>
    </source>
</evidence>
<dbReference type="SUPFAM" id="SSF51735">
    <property type="entry name" value="NAD(P)-binding Rossmann-fold domains"/>
    <property type="match status" value="1"/>
</dbReference>
<dbReference type="PANTHER" id="PTHR43162:SF1">
    <property type="entry name" value="PRESTALK A DIFFERENTIATION PROTEIN A"/>
    <property type="match status" value="1"/>
</dbReference>
<dbReference type="InterPro" id="IPR036291">
    <property type="entry name" value="NAD(P)-bd_dom_sf"/>
</dbReference>
<dbReference type="Gene3D" id="3.40.50.720">
    <property type="entry name" value="NAD(P)-binding Rossmann-like Domain"/>
    <property type="match status" value="1"/>
</dbReference>
<dbReference type="RefSeq" id="WP_264730223.1">
    <property type="nucleotide sequence ID" value="NZ_JAPDNR010000001.1"/>
</dbReference>
<gene>
    <name evidence="2" type="ORF">OL497_11540</name>
</gene>
<reference evidence="2 3" key="1">
    <citation type="submission" date="2022-10" db="EMBL/GenBank/DDBJ databases">
        <title>Chitinophaga nivalis PC15 sp. nov., isolated from Pyeongchang county, South Korea.</title>
        <authorList>
            <person name="Trinh H.N."/>
        </authorList>
    </citation>
    <scope>NUCLEOTIDE SEQUENCE [LARGE SCALE GENOMIC DNA]</scope>
    <source>
        <strain evidence="2 3">PC14</strain>
    </source>
</reference>
<feature type="domain" description="NAD(P)-binding" evidence="1">
    <location>
        <begin position="9"/>
        <end position="184"/>
    </location>
</feature>
<dbReference type="InterPro" id="IPR051604">
    <property type="entry name" value="Ergot_Alk_Oxidoreductase"/>
</dbReference>
<organism evidence="2 3">
    <name type="scientific">Chitinophaga nivalis</name>
    <dbReference type="NCBI Taxonomy" id="2991709"/>
    <lineage>
        <taxon>Bacteria</taxon>
        <taxon>Pseudomonadati</taxon>
        <taxon>Bacteroidota</taxon>
        <taxon>Chitinophagia</taxon>
        <taxon>Chitinophagales</taxon>
        <taxon>Chitinophagaceae</taxon>
        <taxon>Chitinophaga</taxon>
    </lineage>
</organism>
<dbReference type="EMBL" id="JAPDNS010000001">
    <property type="protein sequence ID" value="MCW3484531.1"/>
    <property type="molecule type" value="Genomic_DNA"/>
</dbReference>
<dbReference type="Proteomes" id="UP001207742">
    <property type="component" value="Unassembled WGS sequence"/>
</dbReference>
<dbReference type="Pfam" id="PF13460">
    <property type="entry name" value="NAD_binding_10"/>
    <property type="match status" value="1"/>
</dbReference>
<sequence>MSNKILVTGATGSIGKALIKSLQTQQAAFFAASRNVAAAKEKLGLQEEIVHFSFDDPTTFEAATAGVDKVFLLGPPITPDLDLLFAPFLEYLGKKGIKRIVYLSALGLTNPEGLLGFHARMEQKLAQEGFDYTILRPSFFSQNFRNYEYENITERSIVFAPAGKGKAAFIDVADIAAVAAVALTTEGHSGQSYDLTGPELLSFYDAAALLTTVTGKQITYPEPDADTFKAVLKAAGAPDFIGEYMTIVYDGILTNKVAFTTDTVEKVTGKKPTTLKTVLEQDWQ</sequence>
<dbReference type="PANTHER" id="PTHR43162">
    <property type="match status" value="1"/>
</dbReference>
<evidence type="ECO:0000313" key="2">
    <source>
        <dbReference type="EMBL" id="MCW3484531.1"/>
    </source>
</evidence>
<accession>A0ABT3IKN9</accession>
<dbReference type="Gene3D" id="3.90.25.10">
    <property type="entry name" value="UDP-galactose 4-epimerase, domain 1"/>
    <property type="match status" value="1"/>
</dbReference>
<protein>
    <submittedName>
        <fullName evidence="2">NAD(P)H-binding protein</fullName>
    </submittedName>
</protein>
<proteinExistence type="predicted"/>
<keyword evidence="3" id="KW-1185">Reference proteome</keyword>